<keyword evidence="2" id="KW-0812">Transmembrane</keyword>
<reference evidence="4" key="1">
    <citation type="journal article" date="2019" name="Int. J. Syst. Evol. Microbiol.">
        <title>The Global Catalogue of Microorganisms (GCM) 10K type strain sequencing project: providing services to taxonomists for standard genome sequencing and annotation.</title>
        <authorList>
            <consortium name="The Broad Institute Genomics Platform"/>
            <consortium name="The Broad Institute Genome Sequencing Center for Infectious Disease"/>
            <person name="Wu L."/>
            <person name="Ma J."/>
        </authorList>
    </citation>
    <scope>NUCLEOTIDE SEQUENCE [LARGE SCALE GENOMIC DNA]</scope>
    <source>
        <strain evidence="4">CGMCC 4.7426</strain>
    </source>
</reference>
<sequence>MRKRYIASAIGATGAGIAGYLLRNENNRSKLKQRAKYYSDKVRSKNSSDHTLEEAGIPDQMSEYDTEQFENSKMVSEGSQFGVEYYNEVKNNKKENM</sequence>
<keyword evidence="2" id="KW-1133">Transmembrane helix</keyword>
<feature type="transmembrane region" description="Helical" evidence="2">
    <location>
        <begin position="6"/>
        <end position="22"/>
    </location>
</feature>
<feature type="region of interest" description="Disordered" evidence="1">
    <location>
        <begin position="37"/>
        <end position="62"/>
    </location>
</feature>
<organism evidence="3 4">
    <name type="scientific">Virgibacillus kekensis</name>
    <dbReference type="NCBI Taxonomy" id="202261"/>
    <lineage>
        <taxon>Bacteria</taxon>
        <taxon>Bacillati</taxon>
        <taxon>Bacillota</taxon>
        <taxon>Bacilli</taxon>
        <taxon>Bacillales</taxon>
        <taxon>Bacillaceae</taxon>
        <taxon>Virgibacillus</taxon>
    </lineage>
</organism>
<evidence type="ECO:0000313" key="3">
    <source>
        <dbReference type="EMBL" id="MFC4556976.1"/>
    </source>
</evidence>
<dbReference type="RefSeq" id="WP_390292916.1">
    <property type="nucleotide sequence ID" value="NZ_JBHSFU010000003.1"/>
</dbReference>
<keyword evidence="4" id="KW-1185">Reference proteome</keyword>
<comment type="caution">
    <text evidence="3">The sequence shown here is derived from an EMBL/GenBank/DDBJ whole genome shotgun (WGS) entry which is preliminary data.</text>
</comment>
<accession>A0ABV9DE40</accession>
<protein>
    <recommendedName>
        <fullName evidence="5">YtxH domain-containing protein</fullName>
    </recommendedName>
</protein>
<proteinExistence type="predicted"/>
<evidence type="ECO:0008006" key="5">
    <source>
        <dbReference type="Google" id="ProtNLM"/>
    </source>
</evidence>
<evidence type="ECO:0000313" key="4">
    <source>
        <dbReference type="Proteomes" id="UP001595989"/>
    </source>
</evidence>
<gene>
    <name evidence="3" type="ORF">ACFO3D_01980</name>
</gene>
<feature type="compositionally biased region" description="Basic and acidic residues" evidence="1">
    <location>
        <begin position="37"/>
        <end position="53"/>
    </location>
</feature>
<evidence type="ECO:0000256" key="2">
    <source>
        <dbReference type="SAM" id="Phobius"/>
    </source>
</evidence>
<name>A0ABV9DE40_9BACI</name>
<dbReference type="Proteomes" id="UP001595989">
    <property type="component" value="Unassembled WGS sequence"/>
</dbReference>
<keyword evidence="2" id="KW-0472">Membrane</keyword>
<evidence type="ECO:0000256" key="1">
    <source>
        <dbReference type="SAM" id="MobiDB-lite"/>
    </source>
</evidence>
<dbReference type="EMBL" id="JBHSFU010000003">
    <property type="protein sequence ID" value="MFC4556976.1"/>
    <property type="molecule type" value="Genomic_DNA"/>
</dbReference>